<keyword evidence="1" id="KW-1133">Transmembrane helix</keyword>
<keyword evidence="1" id="KW-0812">Transmembrane</keyword>
<reference evidence="3" key="1">
    <citation type="submission" date="2017-09" db="EMBL/GenBank/DDBJ databases">
        <title>Depth-based differentiation of microbial function through sediment-hosted aquifers and enrichment of novel symbionts in the deep terrestrial subsurface.</title>
        <authorList>
            <person name="Probst A.J."/>
            <person name="Ladd B."/>
            <person name="Jarett J.K."/>
            <person name="Geller-Mcgrath D.E."/>
            <person name="Sieber C.M.K."/>
            <person name="Emerson J.B."/>
            <person name="Anantharaman K."/>
            <person name="Thomas B.C."/>
            <person name="Malmstrom R."/>
            <person name="Stieglmeier M."/>
            <person name="Klingl A."/>
            <person name="Woyke T."/>
            <person name="Ryan C.M."/>
            <person name="Banfield J.F."/>
        </authorList>
    </citation>
    <scope>NUCLEOTIDE SEQUENCE [LARGE SCALE GENOMIC DNA]</scope>
</reference>
<dbReference type="EMBL" id="PFEA01000024">
    <property type="protein sequence ID" value="PJE59882.1"/>
    <property type="molecule type" value="Genomic_DNA"/>
</dbReference>
<gene>
    <name evidence="2" type="ORF">COU85_01230</name>
</gene>
<proteinExistence type="predicted"/>
<feature type="transmembrane region" description="Helical" evidence="1">
    <location>
        <begin position="208"/>
        <end position="227"/>
    </location>
</feature>
<keyword evidence="1" id="KW-0472">Membrane</keyword>
<evidence type="ECO:0000313" key="3">
    <source>
        <dbReference type="Proteomes" id="UP000231086"/>
    </source>
</evidence>
<sequence length="264" mass="29721">MLLVLMLVLGSLSAGCVTTTRRQTTRQESSTINGNAAIYTMVMAIATAHSYSLKQAEALIWSYRRQKEKPDQVVTLHRGLTMHWGIFIEAPSFRVLDVAPPNQGYILQQNSEARLYRIKTAHGKTHTLAAILWPGSGGRIQLVGELLDRPRKVLVPQAPYQKPQPQALQKTNSGWFAASDQTMQYLEQKKSEAQAYSNRQDELTRRQWVSTLIAISGTVVTALYFIITKDITGTIIIGAAITIAKQMYDYYAFRVMFRPQTQEL</sequence>
<evidence type="ECO:0000313" key="2">
    <source>
        <dbReference type="EMBL" id="PJE59882.1"/>
    </source>
</evidence>
<accession>A0A2M8KIZ9</accession>
<dbReference type="Proteomes" id="UP000231086">
    <property type="component" value="Unassembled WGS sequence"/>
</dbReference>
<evidence type="ECO:0000256" key="1">
    <source>
        <dbReference type="SAM" id="Phobius"/>
    </source>
</evidence>
<name>A0A2M8KIZ9_9BACT</name>
<dbReference type="AlphaFoldDB" id="A0A2M8KIZ9"/>
<organism evidence="2 3">
    <name type="scientific">Candidatus Portnoybacteria bacterium CG10_big_fil_rev_8_21_14_0_10_44_7</name>
    <dbReference type="NCBI Taxonomy" id="1974816"/>
    <lineage>
        <taxon>Bacteria</taxon>
        <taxon>Candidatus Portnoyibacteriota</taxon>
    </lineage>
</organism>
<protein>
    <submittedName>
        <fullName evidence="2">Uncharacterized protein</fullName>
    </submittedName>
</protein>
<comment type="caution">
    <text evidence="2">The sequence shown here is derived from an EMBL/GenBank/DDBJ whole genome shotgun (WGS) entry which is preliminary data.</text>
</comment>